<feature type="transmembrane region" description="Helical" evidence="1">
    <location>
        <begin position="36"/>
        <end position="55"/>
    </location>
</feature>
<comment type="caution">
    <text evidence="2">The sequence shown here is derived from an EMBL/GenBank/DDBJ whole genome shotgun (WGS) entry which is preliminary data.</text>
</comment>
<protein>
    <submittedName>
        <fullName evidence="2">Uncharacterized protein</fullName>
    </submittedName>
</protein>
<evidence type="ECO:0000313" key="2">
    <source>
        <dbReference type="EMBL" id="GJG28326.1"/>
    </source>
</evidence>
<keyword evidence="1" id="KW-0812">Transmembrane</keyword>
<evidence type="ECO:0000313" key="3">
    <source>
        <dbReference type="Proteomes" id="UP000887043"/>
    </source>
</evidence>
<sequence length="60" mass="7060">MLEMKKIFNIPTYILYIFVVILIISANNNKFMSTPYILEMGVGFLIIVLMFVKLLRDMNK</sequence>
<gene>
    <name evidence="2" type="ORF">PRRU23_20260</name>
</gene>
<feature type="transmembrane region" description="Helical" evidence="1">
    <location>
        <begin position="7"/>
        <end position="24"/>
    </location>
</feature>
<proteinExistence type="predicted"/>
<dbReference type="AlphaFoldDB" id="A0AA37I3C4"/>
<name>A0AA37I3C4_SEGBR</name>
<reference evidence="2" key="1">
    <citation type="submission" date="2021-08" db="EMBL/GenBank/DDBJ databases">
        <title>Prevotella lacticifex sp. nov., isolated from rumen of cow.</title>
        <authorList>
            <person name="Shinkai T."/>
            <person name="Ikeyama N."/>
            <person name="Kumagai M."/>
            <person name="Ohmori H."/>
            <person name="Sakamoto M."/>
            <person name="Ohkuma M."/>
            <person name="Mitsumori M."/>
        </authorList>
    </citation>
    <scope>NUCLEOTIDE SEQUENCE</scope>
    <source>
        <strain evidence="2">DSM 11371</strain>
    </source>
</reference>
<keyword evidence="1" id="KW-0472">Membrane</keyword>
<organism evidence="2 3">
    <name type="scientific">Segatella bryantii</name>
    <name type="common">Prevotella bryantii</name>
    <dbReference type="NCBI Taxonomy" id="77095"/>
    <lineage>
        <taxon>Bacteria</taxon>
        <taxon>Pseudomonadati</taxon>
        <taxon>Bacteroidota</taxon>
        <taxon>Bacteroidia</taxon>
        <taxon>Bacteroidales</taxon>
        <taxon>Prevotellaceae</taxon>
        <taxon>Segatella</taxon>
    </lineage>
</organism>
<keyword evidence="1" id="KW-1133">Transmembrane helix</keyword>
<dbReference type="Proteomes" id="UP000887043">
    <property type="component" value="Unassembled WGS sequence"/>
</dbReference>
<dbReference type="EMBL" id="BPTR01000001">
    <property type="protein sequence ID" value="GJG28326.1"/>
    <property type="molecule type" value="Genomic_DNA"/>
</dbReference>
<accession>A0AA37I3C4</accession>
<evidence type="ECO:0000256" key="1">
    <source>
        <dbReference type="SAM" id="Phobius"/>
    </source>
</evidence>